<accession>A0A8T0HAK1</accession>
<dbReference type="SUPFAM" id="SSF48403">
    <property type="entry name" value="Ankyrin repeat"/>
    <property type="match status" value="1"/>
</dbReference>
<keyword evidence="2" id="KW-1185">Reference proteome</keyword>
<dbReference type="EMBL" id="CM026427">
    <property type="protein sequence ID" value="KAG0568300.1"/>
    <property type="molecule type" value="Genomic_DNA"/>
</dbReference>
<protein>
    <submittedName>
        <fullName evidence="1">Uncharacterized protein</fullName>
    </submittedName>
</protein>
<proteinExistence type="predicted"/>
<evidence type="ECO:0000313" key="2">
    <source>
        <dbReference type="Proteomes" id="UP000822688"/>
    </source>
</evidence>
<dbReference type="InterPro" id="IPR036770">
    <property type="entry name" value="Ankyrin_rpt-contain_sf"/>
</dbReference>
<reference evidence="1 2" key="1">
    <citation type="submission" date="2020-06" db="EMBL/GenBank/DDBJ databases">
        <title>WGS assembly of Ceratodon purpureus strain R40.</title>
        <authorList>
            <person name="Carey S.B."/>
            <person name="Jenkins J."/>
            <person name="Shu S."/>
            <person name="Lovell J.T."/>
            <person name="Sreedasyam A."/>
            <person name="Maumus F."/>
            <person name="Tiley G.P."/>
            <person name="Fernandez-Pozo N."/>
            <person name="Barry K."/>
            <person name="Chen C."/>
            <person name="Wang M."/>
            <person name="Lipzen A."/>
            <person name="Daum C."/>
            <person name="Saski C.A."/>
            <person name="Payton A.C."/>
            <person name="Mcbreen J.C."/>
            <person name="Conrad R.E."/>
            <person name="Kollar L.M."/>
            <person name="Olsson S."/>
            <person name="Huttunen S."/>
            <person name="Landis J.B."/>
            <person name="Wickett N.J."/>
            <person name="Johnson M.G."/>
            <person name="Rensing S.A."/>
            <person name="Grimwood J."/>
            <person name="Schmutz J."/>
            <person name="Mcdaniel S.F."/>
        </authorList>
    </citation>
    <scope>NUCLEOTIDE SEQUENCE [LARGE SCALE GENOMIC DNA]</scope>
    <source>
        <strain evidence="1 2">R40</strain>
    </source>
</reference>
<sequence length="587" mass="64174">MMLQGQGILTHHVGLGEAEMENFDHNLSSMEKVAAAVAPTDCEQRLQRSCAHAKTGSSLDDLNTALIQAANEGNHLILNLLIDAGATNLVGAMTCAGWSGHIHVVDALIKRTRPVAFGAAFVGALVGLQKDMIDYVVHVADKDGLDKCLLMGAARIWSCSTLEEVTFLLYAIQSLVDAGAKSFQRAMQVSCGDAVIEYWNGDIFMDKAKILQRLVVLGSSHLTPDFFGRILLMICVTFLCKLLKCQEKVCRGSAGSAKRYCKSGENLRCATVVQDMINVLSVVCKNGAADLISSRLLDIADGSLDDVRRLLNISDSSFETCSTEWPLKMLKFLLIDCGIKDLSVTVTTLPAFQAARLNVLLPVVKCFLELQCFEAAYVYLDMSITFCQMEAIRYLLSVIPQPVDTTSLVQAVRAAASNTRGPPRGPQGVLCALHSNFLFNEGLTMAEAAVLAELPETDQSVRMSLRSEWSQQAFEAGVQAGQRHFLNWMLVKKRTSSPLRIGELPLELQVAIGYLPLYKDCSFTPGSLLSQRQRGELVAALRQLYQGSRKLTESVLLNADKRMLLCLLAARLPAWCCISELKHCGLC</sequence>
<dbReference type="PANTHER" id="PTHR36024">
    <property type="entry name" value="ANKYRIN REPEAT PROTEIN SKIP35"/>
    <property type="match status" value="1"/>
</dbReference>
<name>A0A8T0HAK1_CERPU</name>
<dbReference type="PANTHER" id="PTHR36024:SF1">
    <property type="entry name" value="OS11G0246900 PROTEIN"/>
    <property type="match status" value="1"/>
</dbReference>
<comment type="caution">
    <text evidence="1">The sequence shown here is derived from an EMBL/GenBank/DDBJ whole genome shotgun (WGS) entry which is preliminary data.</text>
</comment>
<dbReference type="AlphaFoldDB" id="A0A8T0HAK1"/>
<dbReference type="Proteomes" id="UP000822688">
    <property type="component" value="Chromosome 6"/>
</dbReference>
<dbReference type="InterPro" id="IPR044956">
    <property type="entry name" value="SKIP35"/>
</dbReference>
<evidence type="ECO:0000313" key="1">
    <source>
        <dbReference type="EMBL" id="KAG0568300.1"/>
    </source>
</evidence>
<gene>
    <name evidence="1" type="ORF">KC19_6G010700</name>
</gene>
<organism evidence="1 2">
    <name type="scientific">Ceratodon purpureus</name>
    <name type="common">Fire moss</name>
    <name type="synonym">Dicranum purpureum</name>
    <dbReference type="NCBI Taxonomy" id="3225"/>
    <lineage>
        <taxon>Eukaryota</taxon>
        <taxon>Viridiplantae</taxon>
        <taxon>Streptophyta</taxon>
        <taxon>Embryophyta</taxon>
        <taxon>Bryophyta</taxon>
        <taxon>Bryophytina</taxon>
        <taxon>Bryopsida</taxon>
        <taxon>Dicranidae</taxon>
        <taxon>Pseudoditrichales</taxon>
        <taxon>Ditrichaceae</taxon>
        <taxon>Ceratodon</taxon>
    </lineage>
</organism>